<proteinExistence type="predicted"/>
<dbReference type="InterPro" id="IPR029465">
    <property type="entry name" value="ATPgrasp_TupA"/>
</dbReference>
<name>A0A5C0ZV59_9GAMM</name>
<reference evidence="1 2" key="1">
    <citation type="submission" date="2019-08" db="EMBL/GenBank/DDBJ databases">
        <title>Complete genome sequence of Kushneria sp. YCWA18, a halophilic phosphate-solubilizing bacterium isolated from Daqiao saltern in China.</title>
        <authorList>
            <person name="Du G.-X."/>
            <person name="Qu L.-Y."/>
        </authorList>
    </citation>
    <scope>NUCLEOTIDE SEQUENCE [LARGE SCALE GENOMIC DNA]</scope>
    <source>
        <strain evidence="1 2">YCWA18</strain>
    </source>
</reference>
<keyword evidence="2" id="KW-1185">Reference proteome</keyword>
<sequence length="321" mass="37971">MPGLTAPLQKTLASGKWLMPLAGTARHAITRRLPDRQYVSMVYRREFGYWPRLTRPRTFNEKMCRRRVHPDPVFTLLSDKVKVRDYVRATVGEQYLVPCYGVCERIDNDLYQALPDQFVMKANHGSGFNLLVKDKRDYPLYMLNELGRQWLRDDFYATSRERHYKDIEPQLMFEKLLLDERGGVPKDYKFYCFRKQGRAPQLFIEVDHDRFENLSFDYYDSGWNLVDIVERRFTTGQPIPRPAMFDEAMDVALKLSEGFGFARVDLYLTETRVYFGEITFTPTGGLKHFRSFEQDLAWGQMFDEVDYQNHPTLARNRMRDA</sequence>
<accession>A0A5C0ZV59</accession>
<organism evidence="1 2">
    <name type="scientific">Kushneria phosphatilytica</name>
    <dbReference type="NCBI Taxonomy" id="657387"/>
    <lineage>
        <taxon>Bacteria</taxon>
        <taxon>Pseudomonadati</taxon>
        <taxon>Pseudomonadota</taxon>
        <taxon>Gammaproteobacteria</taxon>
        <taxon>Oceanospirillales</taxon>
        <taxon>Halomonadaceae</taxon>
        <taxon>Kushneria</taxon>
    </lineage>
</organism>
<dbReference type="OrthoDB" id="9791827at2"/>
<gene>
    <name evidence="1" type="ORF">FY550_03530</name>
</gene>
<protein>
    <submittedName>
        <fullName evidence="1">Uncharacterized protein</fullName>
    </submittedName>
</protein>
<evidence type="ECO:0000313" key="1">
    <source>
        <dbReference type="EMBL" id="QEL10302.1"/>
    </source>
</evidence>
<dbReference type="Pfam" id="PF14305">
    <property type="entry name" value="ATPgrasp_TupA"/>
    <property type="match status" value="1"/>
</dbReference>
<evidence type="ECO:0000313" key="2">
    <source>
        <dbReference type="Proteomes" id="UP000322553"/>
    </source>
</evidence>
<dbReference type="Proteomes" id="UP000322553">
    <property type="component" value="Chromosome"/>
</dbReference>
<dbReference type="KEGG" id="kuy:FY550_03530"/>
<dbReference type="EMBL" id="CP043420">
    <property type="protein sequence ID" value="QEL10302.1"/>
    <property type="molecule type" value="Genomic_DNA"/>
</dbReference>
<dbReference type="AlphaFoldDB" id="A0A5C0ZV59"/>